<reference evidence="2" key="2">
    <citation type="submission" date="2017-10" db="EMBL/GenBank/DDBJ databases">
        <title>Ladona fulva Genome sequencing and assembly.</title>
        <authorList>
            <person name="Murali S."/>
            <person name="Richards S."/>
            <person name="Bandaranaike D."/>
            <person name="Bellair M."/>
            <person name="Blankenburg K."/>
            <person name="Chao H."/>
            <person name="Dinh H."/>
            <person name="Doddapaneni H."/>
            <person name="Dugan-Rocha S."/>
            <person name="Elkadiri S."/>
            <person name="Gnanaolivu R."/>
            <person name="Hernandez B."/>
            <person name="Skinner E."/>
            <person name="Javaid M."/>
            <person name="Lee S."/>
            <person name="Li M."/>
            <person name="Ming W."/>
            <person name="Munidasa M."/>
            <person name="Muniz J."/>
            <person name="Nguyen L."/>
            <person name="Hughes D."/>
            <person name="Osuji N."/>
            <person name="Pu L.-L."/>
            <person name="Puazo M."/>
            <person name="Qu C."/>
            <person name="Quiroz J."/>
            <person name="Raj R."/>
            <person name="Weissenberger G."/>
            <person name="Xin Y."/>
            <person name="Zou X."/>
            <person name="Han Y."/>
            <person name="Worley K."/>
            <person name="Muzny D."/>
            <person name="Gibbs R."/>
        </authorList>
    </citation>
    <scope>NUCLEOTIDE SEQUENCE</scope>
    <source>
        <strain evidence="2">Sampled in the wild</strain>
    </source>
</reference>
<evidence type="ECO:0000313" key="3">
    <source>
        <dbReference type="Proteomes" id="UP000792457"/>
    </source>
</evidence>
<dbReference type="EMBL" id="KZ309625">
    <property type="protein sequence ID" value="KAG8239399.1"/>
    <property type="molecule type" value="Genomic_DNA"/>
</dbReference>
<accession>A0A8K0KS01</accession>
<feature type="region of interest" description="Disordered" evidence="1">
    <location>
        <begin position="17"/>
        <end position="49"/>
    </location>
</feature>
<protein>
    <submittedName>
        <fullName evidence="2">Uncharacterized protein</fullName>
    </submittedName>
</protein>
<sequence length="78" mass="9587">MAVRLWKDRVRQARRRAMESDVERERRLAQDRERTRARRAKESPEEKARRLERARVYMAEKRRRLVAMVAMENGIYDN</sequence>
<dbReference type="Proteomes" id="UP000792457">
    <property type="component" value="Unassembled WGS sequence"/>
</dbReference>
<name>A0A8K0KS01_LADFU</name>
<comment type="caution">
    <text evidence="2">The sequence shown here is derived from an EMBL/GenBank/DDBJ whole genome shotgun (WGS) entry which is preliminary data.</text>
</comment>
<dbReference type="AlphaFoldDB" id="A0A8K0KS01"/>
<organism evidence="2 3">
    <name type="scientific">Ladona fulva</name>
    <name type="common">Scarce chaser dragonfly</name>
    <name type="synonym">Libellula fulva</name>
    <dbReference type="NCBI Taxonomy" id="123851"/>
    <lineage>
        <taxon>Eukaryota</taxon>
        <taxon>Metazoa</taxon>
        <taxon>Ecdysozoa</taxon>
        <taxon>Arthropoda</taxon>
        <taxon>Hexapoda</taxon>
        <taxon>Insecta</taxon>
        <taxon>Pterygota</taxon>
        <taxon>Palaeoptera</taxon>
        <taxon>Odonata</taxon>
        <taxon>Epiprocta</taxon>
        <taxon>Anisoptera</taxon>
        <taxon>Libelluloidea</taxon>
        <taxon>Libellulidae</taxon>
        <taxon>Ladona</taxon>
    </lineage>
</organism>
<proteinExistence type="predicted"/>
<evidence type="ECO:0000256" key="1">
    <source>
        <dbReference type="SAM" id="MobiDB-lite"/>
    </source>
</evidence>
<evidence type="ECO:0000313" key="2">
    <source>
        <dbReference type="EMBL" id="KAG8239399.1"/>
    </source>
</evidence>
<gene>
    <name evidence="2" type="ORF">J437_LFUL018931</name>
</gene>
<keyword evidence="3" id="KW-1185">Reference proteome</keyword>
<reference evidence="2" key="1">
    <citation type="submission" date="2013-04" db="EMBL/GenBank/DDBJ databases">
        <authorList>
            <person name="Qu J."/>
            <person name="Murali S.C."/>
            <person name="Bandaranaike D."/>
            <person name="Bellair M."/>
            <person name="Blankenburg K."/>
            <person name="Chao H."/>
            <person name="Dinh H."/>
            <person name="Doddapaneni H."/>
            <person name="Downs B."/>
            <person name="Dugan-Rocha S."/>
            <person name="Elkadiri S."/>
            <person name="Gnanaolivu R.D."/>
            <person name="Hernandez B."/>
            <person name="Javaid M."/>
            <person name="Jayaseelan J.C."/>
            <person name="Lee S."/>
            <person name="Li M."/>
            <person name="Ming W."/>
            <person name="Munidasa M."/>
            <person name="Muniz J."/>
            <person name="Nguyen L."/>
            <person name="Ongeri F."/>
            <person name="Osuji N."/>
            <person name="Pu L.-L."/>
            <person name="Puazo M."/>
            <person name="Qu C."/>
            <person name="Quiroz J."/>
            <person name="Raj R."/>
            <person name="Weissenberger G."/>
            <person name="Xin Y."/>
            <person name="Zou X."/>
            <person name="Han Y."/>
            <person name="Richards S."/>
            <person name="Worley K."/>
            <person name="Muzny D."/>
            <person name="Gibbs R."/>
        </authorList>
    </citation>
    <scope>NUCLEOTIDE SEQUENCE</scope>
    <source>
        <strain evidence="2">Sampled in the wild</strain>
    </source>
</reference>